<dbReference type="InterPro" id="IPR050696">
    <property type="entry name" value="FtsA/MreB"/>
</dbReference>
<evidence type="ECO:0000313" key="1">
    <source>
        <dbReference type="EMBL" id="NLS13484.1"/>
    </source>
</evidence>
<dbReference type="Proteomes" id="UP000535589">
    <property type="component" value="Unassembled WGS sequence"/>
</dbReference>
<sequence>MVAPLVTGIDISSHSLRAVTLRHHRAGFTLLGCHEIEPETAIVTENHLVNHQEIVNLFNRLKNKLPIFRRKVALAIPEATVIRKILHIERHLEGREREFALEEAFALQSPLPIESLSIDYVALNSALDDATVRYQVVATRRDVVESRWQALKAAKLTPVRFDVHTHALMQLWRRASYCYPAQTHFGLLHIEAAVAHLLIEHNPVSSDSLALAERAPFHKAIAGSWDNQQQGANLVEKVQLQWQLYRSMHSQTLLRGLWITGIGADDVELRNALSRALDIECVMLNPLALVDGEAAVKRSVVHPERCGVALGLAIGGLEWLEGHHAP</sequence>
<dbReference type="Gene3D" id="3.30.420.40">
    <property type="match status" value="2"/>
</dbReference>
<gene>
    <name evidence="1" type="ORF">HGP28_11330</name>
</gene>
<organism evidence="1 2">
    <name type="scientific">Vibrio agarilyticus</name>
    <dbReference type="NCBI Taxonomy" id="2726741"/>
    <lineage>
        <taxon>Bacteria</taxon>
        <taxon>Pseudomonadati</taxon>
        <taxon>Pseudomonadota</taxon>
        <taxon>Gammaproteobacteria</taxon>
        <taxon>Vibrionales</taxon>
        <taxon>Vibrionaceae</taxon>
        <taxon>Vibrio</taxon>
    </lineage>
</organism>
<comment type="caution">
    <text evidence="1">The sequence shown here is derived from an EMBL/GenBank/DDBJ whole genome shotgun (WGS) entry which is preliminary data.</text>
</comment>
<protein>
    <submittedName>
        <fullName evidence="1">Pilus assembly protein PilM</fullName>
    </submittedName>
</protein>
<reference evidence="1 2" key="1">
    <citation type="submission" date="2020-04" db="EMBL/GenBank/DDBJ databases">
        <title>Vibrio sp. SM6, a novel species isolated from seawater.</title>
        <authorList>
            <person name="Wang X."/>
        </authorList>
    </citation>
    <scope>NUCLEOTIDE SEQUENCE [LARGE SCALE GENOMIC DNA]</scope>
    <source>
        <strain evidence="1 2">SM6</strain>
    </source>
</reference>
<keyword evidence="2" id="KW-1185">Reference proteome</keyword>
<proteinExistence type="predicted"/>
<dbReference type="Gene3D" id="3.30.1490.300">
    <property type="match status" value="1"/>
</dbReference>
<dbReference type="SUPFAM" id="SSF53067">
    <property type="entry name" value="Actin-like ATPase domain"/>
    <property type="match status" value="1"/>
</dbReference>
<dbReference type="Pfam" id="PF11104">
    <property type="entry name" value="PilM_2"/>
    <property type="match status" value="1"/>
</dbReference>
<dbReference type="InterPro" id="IPR043129">
    <property type="entry name" value="ATPase_NBD"/>
</dbReference>
<dbReference type="AlphaFoldDB" id="A0A7X8TRJ7"/>
<dbReference type="PANTHER" id="PTHR32432">
    <property type="entry name" value="CELL DIVISION PROTEIN FTSA-RELATED"/>
    <property type="match status" value="1"/>
</dbReference>
<dbReference type="EMBL" id="JABAIK010000010">
    <property type="protein sequence ID" value="NLS13484.1"/>
    <property type="molecule type" value="Genomic_DNA"/>
</dbReference>
<dbReference type="RefSeq" id="WP_168836582.1">
    <property type="nucleotide sequence ID" value="NZ_JABAIK010000010.1"/>
</dbReference>
<name>A0A7X8TRJ7_9VIBR</name>
<evidence type="ECO:0000313" key="2">
    <source>
        <dbReference type="Proteomes" id="UP000535589"/>
    </source>
</evidence>
<accession>A0A7X8TRJ7</accession>
<dbReference type="InterPro" id="IPR005883">
    <property type="entry name" value="PilM"/>
</dbReference>
<dbReference type="PANTHER" id="PTHR32432:SF3">
    <property type="entry name" value="ETHANOLAMINE UTILIZATION PROTEIN EUTJ"/>
    <property type="match status" value="1"/>
</dbReference>